<protein>
    <recommendedName>
        <fullName evidence="4">Transmembrane protein</fullName>
    </recommendedName>
</protein>
<evidence type="ECO:0008006" key="4">
    <source>
        <dbReference type="Google" id="ProtNLM"/>
    </source>
</evidence>
<organism evidence="2 3">
    <name type="scientific">Nocardia aurantia</name>
    <dbReference type="NCBI Taxonomy" id="2585199"/>
    <lineage>
        <taxon>Bacteria</taxon>
        <taxon>Bacillati</taxon>
        <taxon>Actinomycetota</taxon>
        <taxon>Actinomycetes</taxon>
        <taxon>Mycobacteriales</taxon>
        <taxon>Nocardiaceae</taxon>
        <taxon>Nocardia</taxon>
    </lineage>
</organism>
<evidence type="ECO:0000313" key="3">
    <source>
        <dbReference type="Proteomes" id="UP000431401"/>
    </source>
</evidence>
<keyword evidence="1" id="KW-0812">Transmembrane</keyword>
<evidence type="ECO:0000256" key="1">
    <source>
        <dbReference type="SAM" id="Phobius"/>
    </source>
</evidence>
<keyword evidence="1" id="KW-1133">Transmembrane helix</keyword>
<keyword evidence="3" id="KW-1185">Reference proteome</keyword>
<name>A0A7K0DVM9_9NOCA</name>
<feature type="transmembrane region" description="Helical" evidence="1">
    <location>
        <begin position="64"/>
        <end position="88"/>
    </location>
</feature>
<feature type="transmembrane region" description="Helical" evidence="1">
    <location>
        <begin position="94"/>
        <end position="116"/>
    </location>
</feature>
<reference evidence="2 3" key="1">
    <citation type="submission" date="2019-10" db="EMBL/GenBank/DDBJ databases">
        <title>Nocardia macrotermitis sp. nov. and Nocardia aurantia sp. nov., isolated from the gut of fungus growing-termite Macrotermes natalensis.</title>
        <authorList>
            <person name="Benndorf R."/>
            <person name="Schwitalla J."/>
            <person name="Martin K."/>
            <person name="De Beer W."/>
            <person name="Kaster A.-K."/>
            <person name="Vollmers J."/>
            <person name="Poulsen M."/>
            <person name="Beemelmanns C."/>
        </authorList>
    </citation>
    <scope>NUCLEOTIDE SEQUENCE [LARGE SCALE GENOMIC DNA]</scope>
    <source>
        <strain evidence="2 3">RB56</strain>
    </source>
</reference>
<dbReference type="EMBL" id="WEGI01000012">
    <property type="protein sequence ID" value="MQY29826.1"/>
    <property type="molecule type" value="Genomic_DNA"/>
</dbReference>
<comment type="caution">
    <text evidence="2">The sequence shown here is derived from an EMBL/GenBank/DDBJ whole genome shotgun (WGS) entry which is preliminary data.</text>
</comment>
<feature type="transmembrane region" description="Helical" evidence="1">
    <location>
        <begin position="22"/>
        <end position="52"/>
    </location>
</feature>
<dbReference type="AlphaFoldDB" id="A0A7K0DVM9"/>
<keyword evidence="1" id="KW-0472">Membrane</keyword>
<accession>A0A7K0DVM9</accession>
<dbReference type="OrthoDB" id="4640936at2"/>
<dbReference type="RefSeq" id="WP_153347008.1">
    <property type="nucleotide sequence ID" value="NZ_WEGI01000012.1"/>
</dbReference>
<sequence length="122" mass="12540">MSYPYPGPPPGGTTPPVIGWDVAVSVCLLVVSFLGCSMVTLAGLFLFAFADYCPPETCHPDRAVTWLGLGLALSAVALVIGSVAVTVSVTRRRISWPVAVIVTVVCVIGCGAGIVGEFTSLS</sequence>
<gene>
    <name evidence="2" type="ORF">NRB56_54190</name>
</gene>
<dbReference type="Proteomes" id="UP000431401">
    <property type="component" value="Unassembled WGS sequence"/>
</dbReference>
<evidence type="ECO:0000313" key="2">
    <source>
        <dbReference type="EMBL" id="MQY29826.1"/>
    </source>
</evidence>
<proteinExistence type="predicted"/>